<keyword evidence="1" id="KW-0472">Membrane</keyword>
<feature type="transmembrane region" description="Helical" evidence="1">
    <location>
        <begin position="146"/>
        <end position="166"/>
    </location>
</feature>
<evidence type="ECO:0000256" key="1">
    <source>
        <dbReference type="SAM" id="Phobius"/>
    </source>
</evidence>
<keyword evidence="1" id="KW-0812">Transmembrane</keyword>
<keyword evidence="1" id="KW-1133">Transmembrane helix</keyword>
<gene>
    <name evidence="2" type="ORF">LCGC14_2491470</name>
</gene>
<evidence type="ECO:0000313" key="2">
    <source>
        <dbReference type="EMBL" id="KKL16848.1"/>
    </source>
</evidence>
<dbReference type="AlphaFoldDB" id="A0A0F9DYC4"/>
<sequence length="169" mass="18822">MIHAETIRLSGFGQGVPFPQALERAQFAVPILQQISVELRTQAGPQRLLTFPDLDETAPAVPTDMLEIDRTIFRQNRDALAIAIKEVNPAIDELQLRRQSAFPFVPPEVTADPQNVDTFTAQLDKLIEIFEEIVLKKKPRFKASPVVIIAGLVLGFLGFGTIVYLTQRS</sequence>
<reference evidence="2" key="1">
    <citation type="journal article" date="2015" name="Nature">
        <title>Complex archaea that bridge the gap between prokaryotes and eukaryotes.</title>
        <authorList>
            <person name="Spang A."/>
            <person name="Saw J.H."/>
            <person name="Jorgensen S.L."/>
            <person name="Zaremba-Niedzwiedzka K."/>
            <person name="Martijn J."/>
            <person name="Lind A.E."/>
            <person name="van Eijk R."/>
            <person name="Schleper C."/>
            <person name="Guy L."/>
            <person name="Ettema T.J."/>
        </authorList>
    </citation>
    <scope>NUCLEOTIDE SEQUENCE</scope>
</reference>
<dbReference type="EMBL" id="LAZR01039503">
    <property type="protein sequence ID" value="KKL16848.1"/>
    <property type="molecule type" value="Genomic_DNA"/>
</dbReference>
<name>A0A0F9DYC4_9ZZZZ</name>
<comment type="caution">
    <text evidence="2">The sequence shown here is derived from an EMBL/GenBank/DDBJ whole genome shotgun (WGS) entry which is preliminary data.</text>
</comment>
<protein>
    <submittedName>
        <fullName evidence="2">Uncharacterized protein</fullName>
    </submittedName>
</protein>
<proteinExistence type="predicted"/>
<organism evidence="2">
    <name type="scientific">marine sediment metagenome</name>
    <dbReference type="NCBI Taxonomy" id="412755"/>
    <lineage>
        <taxon>unclassified sequences</taxon>
        <taxon>metagenomes</taxon>
        <taxon>ecological metagenomes</taxon>
    </lineage>
</organism>
<accession>A0A0F9DYC4</accession>